<organism evidence="2 3">
    <name type="scientific">Monilinia fructicola</name>
    <name type="common">Brown rot fungus</name>
    <name type="synonym">Ciboria fructicola</name>
    <dbReference type="NCBI Taxonomy" id="38448"/>
    <lineage>
        <taxon>Eukaryota</taxon>
        <taxon>Fungi</taxon>
        <taxon>Dikarya</taxon>
        <taxon>Ascomycota</taxon>
        <taxon>Pezizomycotina</taxon>
        <taxon>Leotiomycetes</taxon>
        <taxon>Helotiales</taxon>
        <taxon>Sclerotiniaceae</taxon>
        <taxon>Monilinia</taxon>
    </lineage>
</organism>
<dbReference type="EMBL" id="VICG01000001">
    <property type="protein sequence ID" value="KAA8577273.1"/>
    <property type="molecule type" value="Genomic_DNA"/>
</dbReference>
<keyword evidence="1" id="KW-0812">Transmembrane</keyword>
<accession>A0A5M9KA94</accession>
<comment type="caution">
    <text evidence="2">The sequence shown here is derived from an EMBL/GenBank/DDBJ whole genome shotgun (WGS) entry which is preliminary data.</text>
</comment>
<proteinExistence type="predicted"/>
<sequence length="93" mass="10592">MEPRTSDHPHLLSQQPQPTIVIIELDFEHDTAGSEAEDAGAHLHLDYYIIIAESLNILFSFLYINTTIINTIHAILLSNNFKTPHLKNFKKNP</sequence>
<keyword evidence="1" id="KW-0472">Membrane</keyword>
<dbReference type="AlphaFoldDB" id="A0A5M9KA94"/>
<reference evidence="2 3" key="1">
    <citation type="submission" date="2019-06" db="EMBL/GenBank/DDBJ databases">
        <title>Genome Sequence of the Brown Rot Fungal Pathogen Monilinia fructicola.</title>
        <authorList>
            <person name="De Miccolis Angelini R.M."/>
            <person name="Landi L."/>
            <person name="Abate D."/>
            <person name="Pollastro S."/>
            <person name="Romanazzi G."/>
            <person name="Faretra F."/>
        </authorList>
    </citation>
    <scope>NUCLEOTIDE SEQUENCE [LARGE SCALE GENOMIC DNA]</scope>
    <source>
        <strain evidence="2 3">Mfrc123</strain>
    </source>
</reference>
<evidence type="ECO:0000313" key="3">
    <source>
        <dbReference type="Proteomes" id="UP000322873"/>
    </source>
</evidence>
<name>A0A5M9KA94_MONFR</name>
<gene>
    <name evidence="2" type="ORF">EYC84_007248</name>
</gene>
<keyword evidence="3" id="KW-1185">Reference proteome</keyword>
<evidence type="ECO:0000256" key="1">
    <source>
        <dbReference type="SAM" id="Phobius"/>
    </source>
</evidence>
<keyword evidence="1" id="KW-1133">Transmembrane helix</keyword>
<evidence type="ECO:0000313" key="2">
    <source>
        <dbReference type="EMBL" id="KAA8577273.1"/>
    </source>
</evidence>
<protein>
    <submittedName>
        <fullName evidence="2">Uncharacterized protein</fullName>
    </submittedName>
</protein>
<feature type="transmembrane region" description="Helical" evidence="1">
    <location>
        <begin position="57"/>
        <end position="77"/>
    </location>
</feature>
<dbReference type="Proteomes" id="UP000322873">
    <property type="component" value="Unassembled WGS sequence"/>
</dbReference>